<dbReference type="RefSeq" id="XP_067815895.1">
    <property type="nucleotide sequence ID" value="XM_067963313.1"/>
</dbReference>
<dbReference type="OrthoDB" id="76789at2759"/>
<dbReference type="GeneID" id="94348984"/>
<dbReference type="Proteomes" id="UP000294530">
    <property type="component" value="Unassembled WGS sequence"/>
</dbReference>
<accession>A0A976FGZ5</accession>
<protein>
    <submittedName>
        <fullName evidence="2">Uncharacterized protein</fullName>
    </submittedName>
</protein>
<comment type="caution">
    <text evidence="2">The sequence shown here is derived from an EMBL/GenBank/DDBJ whole genome shotgun (WGS) entry which is preliminary data.</text>
</comment>
<dbReference type="KEGG" id="blac:94348984"/>
<dbReference type="EMBL" id="SHOA02000018">
    <property type="protein sequence ID" value="TDH66396.1"/>
    <property type="molecule type" value="Genomic_DNA"/>
</dbReference>
<name>A0A976FGZ5_BRELC</name>
<sequence>MPVSKGTEAANYNSDSDGAPEVLTKESATEHAIAQQHQLSGHHSARRKRKIKPEAELKDKTLELPDDVLLAVAARTEEAVAVDSRDELRAKKQRAVKRARLEKQLQTKTHTRQFGNIQVQTLEALENTQTRELSTDATEFLMRKMAPSRARMNVLEGHPSQFTKIKQK</sequence>
<dbReference type="AlphaFoldDB" id="A0A976FGZ5"/>
<evidence type="ECO:0000256" key="1">
    <source>
        <dbReference type="SAM" id="MobiDB-lite"/>
    </source>
</evidence>
<keyword evidence="3" id="KW-1185">Reference proteome</keyword>
<evidence type="ECO:0000313" key="3">
    <source>
        <dbReference type="Proteomes" id="UP000294530"/>
    </source>
</evidence>
<evidence type="ECO:0000313" key="2">
    <source>
        <dbReference type="EMBL" id="TDH66396.1"/>
    </source>
</evidence>
<feature type="region of interest" description="Disordered" evidence="1">
    <location>
        <begin position="1"/>
        <end position="58"/>
    </location>
</feature>
<organism evidence="2 3">
    <name type="scientific">Bremia lactucae</name>
    <name type="common">Lettuce downy mildew</name>
    <dbReference type="NCBI Taxonomy" id="4779"/>
    <lineage>
        <taxon>Eukaryota</taxon>
        <taxon>Sar</taxon>
        <taxon>Stramenopiles</taxon>
        <taxon>Oomycota</taxon>
        <taxon>Peronosporomycetes</taxon>
        <taxon>Peronosporales</taxon>
        <taxon>Peronosporaceae</taxon>
        <taxon>Bremia</taxon>
    </lineage>
</organism>
<reference evidence="2 3" key="1">
    <citation type="journal article" date="2021" name="Genome Biol.">
        <title>AFLAP: assembly-free linkage analysis pipeline using k-mers from genome sequencing data.</title>
        <authorList>
            <person name="Fletcher K."/>
            <person name="Zhang L."/>
            <person name="Gil J."/>
            <person name="Han R."/>
            <person name="Cavanaugh K."/>
            <person name="Michelmore R."/>
        </authorList>
    </citation>
    <scope>NUCLEOTIDE SEQUENCE [LARGE SCALE GENOMIC DNA]</scope>
    <source>
        <strain evidence="2 3">SF5</strain>
    </source>
</reference>
<gene>
    <name evidence="2" type="ORF">CCR75_005231</name>
</gene>
<proteinExistence type="predicted"/>